<proteinExistence type="predicted"/>
<gene>
    <name evidence="1" type="ORF">FJQ98_16410</name>
</gene>
<name>A0ABX7ALP9_9BACI</name>
<protein>
    <submittedName>
        <fullName evidence="1">Uncharacterized protein</fullName>
    </submittedName>
</protein>
<dbReference type="RefSeq" id="WP_053595707.1">
    <property type="nucleotide sequence ID" value="NZ_CP067341.1"/>
</dbReference>
<organism evidence="1 2">
    <name type="scientific">Lysinibacillus agricola</name>
    <dbReference type="NCBI Taxonomy" id="2590012"/>
    <lineage>
        <taxon>Bacteria</taxon>
        <taxon>Bacillati</taxon>
        <taxon>Bacillota</taxon>
        <taxon>Bacilli</taxon>
        <taxon>Bacillales</taxon>
        <taxon>Bacillaceae</taxon>
        <taxon>Lysinibacillus</taxon>
    </lineage>
</organism>
<evidence type="ECO:0000313" key="1">
    <source>
        <dbReference type="EMBL" id="QQP10828.1"/>
    </source>
</evidence>
<dbReference type="Proteomes" id="UP000596049">
    <property type="component" value="Chromosome"/>
</dbReference>
<sequence>MNEKLQEIIDYLNDGINYDKRNFIKELSMNCDDTMGFSPDELRIMWGSRLTGDLDSYNEEFFNKVIESVVKVIGSFKDNY</sequence>
<evidence type="ECO:0000313" key="2">
    <source>
        <dbReference type="Proteomes" id="UP000596049"/>
    </source>
</evidence>
<reference evidence="1 2" key="1">
    <citation type="submission" date="2020-01" db="EMBL/GenBank/DDBJ databases">
        <authorList>
            <person name="Liu G."/>
            <person name="Liu B."/>
        </authorList>
    </citation>
    <scope>NUCLEOTIDE SEQUENCE [LARGE SCALE GENOMIC DNA]</scope>
    <source>
        <strain evidence="1 2">FJAT-51161</strain>
    </source>
</reference>
<accession>A0ABX7ALP9</accession>
<keyword evidence="2" id="KW-1185">Reference proteome</keyword>
<dbReference type="EMBL" id="CP067341">
    <property type="protein sequence ID" value="QQP10828.1"/>
    <property type="molecule type" value="Genomic_DNA"/>
</dbReference>